<keyword evidence="1" id="KW-0560">Oxidoreductase</keyword>
<keyword evidence="5" id="KW-1185">Reference proteome</keyword>
<evidence type="ECO:0000313" key="6">
    <source>
        <dbReference type="RefSeq" id="XP_033536386.1"/>
    </source>
</evidence>
<dbReference type="RefSeq" id="XP_033536386.1">
    <property type="nucleotide sequence ID" value="XM_033682450.1"/>
</dbReference>
<dbReference type="GO" id="GO:0016616">
    <property type="term" value="F:oxidoreductase activity, acting on the CH-OH group of donors, NAD or NADP as acceptor"/>
    <property type="evidence" value="ECO:0007669"/>
    <property type="project" value="TreeGrafter"/>
</dbReference>
<accession>A0A6G1G9J2</accession>
<proteinExistence type="inferred from homology"/>
<evidence type="ECO:0000313" key="5">
    <source>
        <dbReference type="Proteomes" id="UP000504638"/>
    </source>
</evidence>
<evidence type="ECO:0000256" key="1">
    <source>
        <dbReference type="ARBA" id="ARBA00023002"/>
    </source>
</evidence>
<name>A0A6G1G9J2_9PEZI</name>
<reference evidence="4 6" key="1">
    <citation type="submission" date="2020-01" db="EMBL/GenBank/DDBJ databases">
        <authorList>
            <consortium name="DOE Joint Genome Institute"/>
            <person name="Haridas S."/>
            <person name="Albert R."/>
            <person name="Binder M."/>
            <person name="Bloem J."/>
            <person name="Labutti K."/>
            <person name="Salamov A."/>
            <person name="Andreopoulos B."/>
            <person name="Baker S.E."/>
            <person name="Barry K."/>
            <person name="Bills G."/>
            <person name="Bluhm B.H."/>
            <person name="Cannon C."/>
            <person name="Castanera R."/>
            <person name="Culley D.E."/>
            <person name="Daum C."/>
            <person name="Ezra D."/>
            <person name="Gonzalez J.B."/>
            <person name="Henrissat B."/>
            <person name="Kuo A."/>
            <person name="Liang C."/>
            <person name="Lipzen A."/>
            <person name="Lutzoni F."/>
            <person name="Magnuson J."/>
            <person name="Mondo S."/>
            <person name="Nolan M."/>
            <person name="Ohm R."/>
            <person name="Pangilinan J."/>
            <person name="Park H.-J."/>
            <person name="Ramirez L."/>
            <person name="Alfaro M."/>
            <person name="Sun H."/>
            <person name="Tritt A."/>
            <person name="Yoshinaga Y."/>
            <person name="Zwiers L.-H."/>
            <person name="Turgeon B.G."/>
            <person name="Goodwin S.B."/>
            <person name="Spatafora J.W."/>
            <person name="Crous P.W."/>
            <person name="Grigoriev I.V."/>
        </authorList>
    </citation>
    <scope>NUCLEOTIDE SEQUENCE</scope>
    <source>
        <strain evidence="4 6">CBS 781.70</strain>
    </source>
</reference>
<dbReference type="SUPFAM" id="SSF51735">
    <property type="entry name" value="NAD(P)-binding Rossmann-fold domains"/>
    <property type="match status" value="1"/>
</dbReference>
<evidence type="ECO:0000259" key="3">
    <source>
        <dbReference type="Pfam" id="PF01370"/>
    </source>
</evidence>
<sequence>MARVLLTGGSGFIAAYLLDQLLEKGYSIVTTVRSSEKGEKILKEHAKYGKDKLDYVIVEDIAAENAFDTAVKSDPPFEAVFHTASPFHYDVTDVQKELLDPAIKGTTGILKSVKAYAPTVKRIVITSSFASLIDRSKGAWPEHTYSEADWCPLTLEEALSNPTPGYTASKTFAEKAAWAFLENEKPNFDIVTINPPAVLGPVAPWMNSLAATNTSNQRILNFIQGQAKDEIPYSGVFFWVDVRDVATAHVQALEVAEAGKKPGRFFTTAGHFSNKEIVEVIRKNFPEYKDQLPAPEAKGQGDYPAEGIYQYDNSRVREILGVKFRSLEESVVDTVKSLKAVGA</sequence>
<evidence type="ECO:0000313" key="4">
    <source>
        <dbReference type="EMBL" id="KAF1814755.1"/>
    </source>
</evidence>
<dbReference type="PANTHER" id="PTHR10366">
    <property type="entry name" value="NAD DEPENDENT EPIMERASE/DEHYDRATASE"/>
    <property type="match status" value="1"/>
</dbReference>
<gene>
    <name evidence="4 6" type="ORF">P152DRAFT_505755</name>
</gene>
<dbReference type="InterPro" id="IPR050425">
    <property type="entry name" value="NAD(P)_dehydrat-like"/>
</dbReference>
<dbReference type="PANTHER" id="PTHR10366:SF564">
    <property type="entry name" value="STEROL-4-ALPHA-CARBOXYLATE 3-DEHYDROGENASE, DECARBOXYLATING"/>
    <property type="match status" value="1"/>
</dbReference>
<dbReference type="EMBL" id="ML975152">
    <property type="protein sequence ID" value="KAF1814755.1"/>
    <property type="molecule type" value="Genomic_DNA"/>
</dbReference>
<dbReference type="GeneID" id="54423020"/>
<organism evidence="4">
    <name type="scientific">Eremomyces bilateralis CBS 781.70</name>
    <dbReference type="NCBI Taxonomy" id="1392243"/>
    <lineage>
        <taxon>Eukaryota</taxon>
        <taxon>Fungi</taxon>
        <taxon>Dikarya</taxon>
        <taxon>Ascomycota</taxon>
        <taxon>Pezizomycotina</taxon>
        <taxon>Dothideomycetes</taxon>
        <taxon>Dothideomycetes incertae sedis</taxon>
        <taxon>Eremomycetales</taxon>
        <taxon>Eremomycetaceae</taxon>
        <taxon>Eremomyces</taxon>
    </lineage>
</organism>
<protein>
    <submittedName>
        <fullName evidence="4 6">NAD(P)-binding protein</fullName>
    </submittedName>
</protein>
<evidence type="ECO:0000256" key="2">
    <source>
        <dbReference type="ARBA" id="ARBA00023445"/>
    </source>
</evidence>
<dbReference type="AlphaFoldDB" id="A0A6G1G9J2"/>
<dbReference type="OrthoDB" id="2735536at2759"/>
<dbReference type="Pfam" id="PF01370">
    <property type="entry name" value="Epimerase"/>
    <property type="match status" value="1"/>
</dbReference>
<dbReference type="FunFam" id="3.40.50.720:FF:000191">
    <property type="entry name" value="Methylglyoxal reductase (NADPH-dependent)"/>
    <property type="match status" value="1"/>
</dbReference>
<comment type="similarity">
    <text evidence="2">Belongs to the NAD(P)-dependent epimerase/dehydratase family. Dihydroflavonol-4-reductase subfamily.</text>
</comment>
<dbReference type="Gene3D" id="3.40.50.720">
    <property type="entry name" value="NAD(P)-binding Rossmann-like Domain"/>
    <property type="match status" value="1"/>
</dbReference>
<reference evidence="6" key="2">
    <citation type="submission" date="2020-04" db="EMBL/GenBank/DDBJ databases">
        <authorList>
            <consortium name="NCBI Genome Project"/>
        </authorList>
    </citation>
    <scope>NUCLEOTIDE SEQUENCE</scope>
    <source>
        <strain evidence="6">CBS 781.70</strain>
    </source>
</reference>
<dbReference type="Proteomes" id="UP000504638">
    <property type="component" value="Unplaced"/>
</dbReference>
<dbReference type="InterPro" id="IPR036291">
    <property type="entry name" value="NAD(P)-bd_dom_sf"/>
</dbReference>
<reference evidence="6" key="3">
    <citation type="submission" date="2025-04" db="UniProtKB">
        <authorList>
            <consortium name="RefSeq"/>
        </authorList>
    </citation>
    <scope>IDENTIFICATION</scope>
    <source>
        <strain evidence="6">CBS 781.70</strain>
    </source>
</reference>
<dbReference type="InterPro" id="IPR001509">
    <property type="entry name" value="Epimerase_deHydtase"/>
</dbReference>
<feature type="domain" description="NAD-dependent epimerase/dehydratase" evidence="3">
    <location>
        <begin position="4"/>
        <end position="264"/>
    </location>
</feature>
<dbReference type="CDD" id="cd05227">
    <property type="entry name" value="AR_SDR_e"/>
    <property type="match status" value="1"/>
</dbReference>